<dbReference type="AlphaFoldDB" id="A0AAD5QYX5"/>
<comment type="caution">
    <text evidence="1">The sequence shown here is derived from an EMBL/GenBank/DDBJ whole genome shotgun (WGS) entry which is preliminary data.</text>
</comment>
<evidence type="ECO:0000313" key="2">
    <source>
        <dbReference type="Proteomes" id="UP001196413"/>
    </source>
</evidence>
<reference evidence="1" key="1">
    <citation type="submission" date="2021-06" db="EMBL/GenBank/DDBJ databases">
        <title>Parelaphostrongylus tenuis whole genome reference sequence.</title>
        <authorList>
            <person name="Garwood T.J."/>
            <person name="Larsen P.A."/>
            <person name="Fountain-Jones N.M."/>
            <person name="Garbe J.R."/>
            <person name="Macchietto M.G."/>
            <person name="Kania S.A."/>
            <person name="Gerhold R.W."/>
            <person name="Richards J.E."/>
            <person name="Wolf T.M."/>
        </authorList>
    </citation>
    <scope>NUCLEOTIDE SEQUENCE</scope>
    <source>
        <strain evidence="1">MNPRO001-30</strain>
        <tissue evidence="1">Meninges</tissue>
    </source>
</reference>
<keyword evidence="2" id="KW-1185">Reference proteome</keyword>
<dbReference type="EMBL" id="JAHQIW010005559">
    <property type="protein sequence ID" value="KAJ1366444.1"/>
    <property type="molecule type" value="Genomic_DNA"/>
</dbReference>
<dbReference type="Proteomes" id="UP001196413">
    <property type="component" value="Unassembled WGS sequence"/>
</dbReference>
<name>A0AAD5QYX5_PARTN</name>
<evidence type="ECO:0000313" key="1">
    <source>
        <dbReference type="EMBL" id="KAJ1366444.1"/>
    </source>
</evidence>
<proteinExistence type="predicted"/>
<accession>A0AAD5QYX5</accession>
<protein>
    <submittedName>
        <fullName evidence="1">Uncharacterized protein</fullName>
    </submittedName>
</protein>
<gene>
    <name evidence="1" type="ORF">KIN20_027107</name>
</gene>
<sequence length="69" mass="7916">MEGERKLVWGVKQEGSGGRSTVNWLKSAGGSCMSRKYDSQTDQWTISMQMETYGTREVQLLLIHDLYEK</sequence>
<organism evidence="1 2">
    <name type="scientific">Parelaphostrongylus tenuis</name>
    <name type="common">Meningeal worm</name>
    <dbReference type="NCBI Taxonomy" id="148309"/>
    <lineage>
        <taxon>Eukaryota</taxon>
        <taxon>Metazoa</taxon>
        <taxon>Ecdysozoa</taxon>
        <taxon>Nematoda</taxon>
        <taxon>Chromadorea</taxon>
        <taxon>Rhabditida</taxon>
        <taxon>Rhabditina</taxon>
        <taxon>Rhabditomorpha</taxon>
        <taxon>Strongyloidea</taxon>
        <taxon>Metastrongylidae</taxon>
        <taxon>Parelaphostrongylus</taxon>
    </lineage>
</organism>